<feature type="transmembrane region" description="Helical" evidence="1">
    <location>
        <begin position="155"/>
        <end position="177"/>
    </location>
</feature>
<feature type="transmembrane region" description="Helical" evidence="1">
    <location>
        <begin position="83"/>
        <end position="102"/>
    </location>
</feature>
<name>A0A560I142_9PROT</name>
<evidence type="ECO:0000256" key="1">
    <source>
        <dbReference type="SAM" id="Phobius"/>
    </source>
</evidence>
<protein>
    <submittedName>
        <fullName evidence="2">Uncharacterized protein</fullName>
    </submittedName>
</protein>
<comment type="caution">
    <text evidence="2">The sequence shown here is derived from an EMBL/GenBank/DDBJ whole genome shotgun (WGS) entry which is preliminary data.</text>
</comment>
<dbReference type="Proteomes" id="UP000318050">
    <property type="component" value="Unassembled WGS sequence"/>
</dbReference>
<proteinExistence type="predicted"/>
<organism evidence="2 3">
    <name type="scientific">Nitrospirillum amazonense</name>
    <dbReference type="NCBI Taxonomy" id="28077"/>
    <lineage>
        <taxon>Bacteria</taxon>
        <taxon>Pseudomonadati</taxon>
        <taxon>Pseudomonadota</taxon>
        <taxon>Alphaproteobacteria</taxon>
        <taxon>Rhodospirillales</taxon>
        <taxon>Azospirillaceae</taxon>
        <taxon>Nitrospirillum</taxon>
    </lineage>
</organism>
<dbReference type="AlphaFoldDB" id="A0A560I142"/>
<feature type="transmembrane region" description="Helical" evidence="1">
    <location>
        <begin position="122"/>
        <end position="143"/>
    </location>
</feature>
<evidence type="ECO:0000313" key="2">
    <source>
        <dbReference type="EMBL" id="TWB50944.1"/>
    </source>
</evidence>
<keyword evidence="1" id="KW-1133">Transmembrane helix</keyword>
<reference evidence="2 3" key="1">
    <citation type="submission" date="2019-06" db="EMBL/GenBank/DDBJ databases">
        <title>Genomic Encyclopedia of Type Strains, Phase IV (KMG-V): Genome sequencing to study the core and pangenomes of soil and plant-associated prokaryotes.</title>
        <authorList>
            <person name="Whitman W."/>
        </authorList>
    </citation>
    <scope>NUCLEOTIDE SEQUENCE [LARGE SCALE GENOMIC DNA]</scope>
    <source>
        <strain evidence="2 3">BR 11140</strain>
    </source>
</reference>
<gene>
    <name evidence="2" type="ORF">FBZ92_12236</name>
</gene>
<keyword evidence="1" id="KW-0472">Membrane</keyword>
<feature type="transmembrane region" description="Helical" evidence="1">
    <location>
        <begin position="32"/>
        <end position="50"/>
    </location>
</feature>
<dbReference type="EMBL" id="VITT01000022">
    <property type="protein sequence ID" value="TWB50944.1"/>
    <property type="molecule type" value="Genomic_DNA"/>
</dbReference>
<sequence>MQPHKPPRYTTLAERRSPLYLIGAQANGNARVIYYILFLIILALVTLVLARRGVLEGRVLAAGLLVLPGVTAMEDWAARDMGALGLSGGHVGPVTLLLILGACVEEAGRYLLLSLSNRDTRAAVSAGYAWAAWELGVAVWALARGMLPLCAASNVHCLSLGFPPLLALGTVLVARSVPSLLHVALSFGQLWAVRATYPAARTLWFVLTVVVHLAINLAIVRHGHL</sequence>
<keyword evidence="1" id="KW-0812">Transmembrane</keyword>
<accession>A0A560I142</accession>
<feature type="transmembrane region" description="Helical" evidence="1">
    <location>
        <begin position="197"/>
        <end position="220"/>
    </location>
</feature>
<evidence type="ECO:0000313" key="3">
    <source>
        <dbReference type="Proteomes" id="UP000318050"/>
    </source>
</evidence>